<dbReference type="EC" id="1.4.4.2" evidence="4"/>
<dbReference type="AlphaFoldDB" id="A0A378JHE6"/>
<dbReference type="InterPro" id="IPR023010">
    <property type="entry name" value="GcvPA"/>
</dbReference>
<dbReference type="PANTHER" id="PTHR42806:SF1">
    <property type="entry name" value="GLYCINE DEHYDROGENASE (DECARBOXYLATING)"/>
    <property type="match status" value="1"/>
</dbReference>
<keyword evidence="2 4" id="KW-0560">Oxidoreductase</keyword>
<proteinExistence type="inferred from homology"/>
<dbReference type="InterPro" id="IPR015421">
    <property type="entry name" value="PyrdxlP-dep_Trfase_major"/>
</dbReference>
<evidence type="ECO:0000256" key="4">
    <source>
        <dbReference type="HAMAP-Rule" id="MF_00712"/>
    </source>
</evidence>
<dbReference type="Gene3D" id="3.40.640.10">
    <property type="entry name" value="Type I PLP-dependent aspartate aminotransferase-like (Major domain)"/>
    <property type="match status" value="1"/>
</dbReference>
<feature type="domain" description="Glycine cleavage system P-protein N-terminal" evidence="5">
    <location>
        <begin position="3"/>
        <end position="443"/>
    </location>
</feature>
<dbReference type="Proteomes" id="UP000254794">
    <property type="component" value="Unassembled WGS sequence"/>
</dbReference>
<dbReference type="InterPro" id="IPR020581">
    <property type="entry name" value="GDC_P"/>
</dbReference>
<dbReference type="RefSeq" id="WP_115329630.1">
    <property type="nucleotide sequence ID" value="NZ_CAAAHP010000003.1"/>
</dbReference>
<comment type="similarity">
    <text evidence="4">Belongs to the GcvP family. N-terminal subunit subfamily.</text>
</comment>
<name>A0A378JHE6_9GAMM</name>
<comment type="catalytic activity">
    <reaction evidence="3 4">
        <text>N(6)-[(R)-lipoyl]-L-lysyl-[glycine-cleavage complex H protein] + glycine + H(+) = N(6)-[(R)-S(8)-aminomethyldihydrolipoyl]-L-lysyl-[glycine-cleavage complex H protein] + CO2</text>
        <dbReference type="Rhea" id="RHEA:24304"/>
        <dbReference type="Rhea" id="RHEA-COMP:10494"/>
        <dbReference type="Rhea" id="RHEA-COMP:10495"/>
        <dbReference type="ChEBI" id="CHEBI:15378"/>
        <dbReference type="ChEBI" id="CHEBI:16526"/>
        <dbReference type="ChEBI" id="CHEBI:57305"/>
        <dbReference type="ChEBI" id="CHEBI:83099"/>
        <dbReference type="ChEBI" id="CHEBI:83143"/>
        <dbReference type="EC" id="1.4.4.2"/>
    </reaction>
</comment>
<evidence type="ECO:0000259" key="5">
    <source>
        <dbReference type="Pfam" id="PF02347"/>
    </source>
</evidence>
<dbReference type="HAMAP" id="MF_00712">
    <property type="entry name" value="GcvPA"/>
    <property type="match status" value="1"/>
</dbReference>
<evidence type="ECO:0000256" key="2">
    <source>
        <dbReference type="ARBA" id="ARBA00023002"/>
    </source>
</evidence>
<evidence type="ECO:0000256" key="1">
    <source>
        <dbReference type="ARBA" id="ARBA00003788"/>
    </source>
</evidence>
<gene>
    <name evidence="6" type="primary">gcsA</name>
    <name evidence="4" type="synonym">gcvPA</name>
    <name evidence="6" type="ORF">NCTC13316_00173</name>
</gene>
<dbReference type="CDD" id="cd00613">
    <property type="entry name" value="GDC-P"/>
    <property type="match status" value="1"/>
</dbReference>
<dbReference type="OrthoDB" id="9801272at2"/>
<dbReference type="GO" id="GO:0019464">
    <property type="term" value="P:glycine decarboxylation via glycine cleavage system"/>
    <property type="evidence" value="ECO:0007669"/>
    <property type="project" value="UniProtKB-UniRule"/>
</dbReference>
<dbReference type="InterPro" id="IPR015424">
    <property type="entry name" value="PyrdxlP-dep_Trfase"/>
</dbReference>
<keyword evidence="7" id="KW-1185">Reference proteome</keyword>
<dbReference type="InterPro" id="IPR049315">
    <property type="entry name" value="GDC-P_N"/>
</dbReference>
<evidence type="ECO:0000313" key="6">
    <source>
        <dbReference type="EMBL" id="STX50108.1"/>
    </source>
</evidence>
<dbReference type="EMBL" id="UGOD01000001">
    <property type="protein sequence ID" value="STX50108.1"/>
    <property type="molecule type" value="Genomic_DNA"/>
</dbReference>
<dbReference type="Gene3D" id="3.90.1150.10">
    <property type="entry name" value="Aspartate Aminotransferase, domain 1"/>
    <property type="match status" value="1"/>
</dbReference>
<dbReference type="NCBIfam" id="NF001696">
    <property type="entry name" value="PRK00451.1"/>
    <property type="match status" value="1"/>
</dbReference>
<sequence length="452" mass="49713">MPYIPHTKEDVKLMLETIGVTSTDELFDEIPKQLHFEGFKDLPAGINEMQMLKEASQLAQANQNGICFLGAGSYDHHIPAAVWDIASRGEFLTAYTPYQAEASQGTLQLLYEFQTMIAELTGMEVANASLYDGATAVAEAILMAVRLNKYSKTNRVLVAGTLNPFYRATIETIACNQHIEIINLPFDYKIGTTSLANVDKYTNQDITALVIMQPNFFGCLEPVDELTDWAANNKAITIACVNPISLGLLKPPGRWGSHGVDIVCGEGQPLGAPMASGGPYFGFFSSRLEHVRQMPGRLIGKTLDKEGNTGFSLTLQAREQHIRRAKATSNICTNQGLLVTAATIHMSLLGPVGLQQVAEQCHRNTLNLVKGLTQIKGVKQAFTAPYFHEVLLQFESPVENILDKLKACGIDGGYPIQAHYPELNNTLLVCATEMRTEQEINFYIDELKSILK</sequence>
<dbReference type="GO" id="GO:0004375">
    <property type="term" value="F:glycine dehydrogenase (decarboxylating) activity"/>
    <property type="evidence" value="ECO:0007669"/>
    <property type="project" value="UniProtKB-EC"/>
</dbReference>
<dbReference type="SUPFAM" id="SSF53383">
    <property type="entry name" value="PLP-dependent transferases"/>
    <property type="match status" value="1"/>
</dbReference>
<evidence type="ECO:0000256" key="3">
    <source>
        <dbReference type="ARBA" id="ARBA00049026"/>
    </source>
</evidence>
<accession>A0A378JHE6</accession>
<dbReference type="PIRSF" id="PIRSF006815">
    <property type="entry name" value="GcvPA"/>
    <property type="match status" value="1"/>
</dbReference>
<reference evidence="6 7" key="1">
    <citation type="submission" date="2018-06" db="EMBL/GenBank/DDBJ databases">
        <authorList>
            <consortium name="Pathogen Informatics"/>
            <person name="Doyle S."/>
        </authorList>
    </citation>
    <scope>NUCLEOTIDE SEQUENCE [LARGE SCALE GENOMIC DNA]</scope>
    <source>
        <strain evidence="6 7">NCTC13316</strain>
    </source>
</reference>
<dbReference type="InterPro" id="IPR015422">
    <property type="entry name" value="PyrdxlP-dep_Trfase_small"/>
</dbReference>
<comment type="function">
    <text evidence="1 4">The glycine cleavage system catalyzes the degradation of glycine. The P protein binds the alpha-amino group of glycine through its pyridoxal phosphate cofactor; CO(2) is released and the remaining methylamine moiety is then transferred to the lipoamide cofactor of the H protein.</text>
</comment>
<dbReference type="PANTHER" id="PTHR42806">
    <property type="entry name" value="GLYCINE CLEAVAGE SYSTEM P-PROTEIN"/>
    <property type="match status" value="1"/>
</dbReference>
<dbReference type="GO" id="GO:0009116">
    <property type="term" value="P:nucleoside metabolic process"/>
    <property type="evidence" value="ECO:0007669"/>
    <property type="project" value="InterPro"/>
</dbReference>
<organism evidence="6 7">
    <name type="scientific">Legionella busanensis</name>
    <dbReference type="NCBI Taxonomy" id="190655"/>
    <lineage>
        <taxon>Bacteria</taxon>
        <taxon>Pseudomonadati</taxon>
        <taxon>Pseudomonadota</taxon>
        <taxon>Gammaproteobacteria</taxon>
        <taxon>Legionellales</taxon>
        <taxon>Legionellaceae</taxon>
        <taxon>Legionella</taxon>
    </lineage>
</organism>
<dbReference type="Pfam" id="PF02347">
    <property type="entry name" value="GDC-P"/>
    <property type="match status" value="1"/>
</dbReference>
<evidence type="ECO:0000313" key="7">
    <source>
        <dbReference type="Proteomes" id="UP000254794"/>
    </source>
</evidence>
<protein>
    <recommendedName>
        <fullName evidence="4">Probable glycine dehydrogenase (decarboxylating) subunit 1</fullName>
        <ecNumber evidence="4">1.4.4.2</ecNumber>
    </recommendedName>
    <alternativeName>
        <fullName evidence="4">Glycine cleavage system P-protein subunit 1</fullName>
    </alternativeName>
    <alternativeName>
        <fullName evidence="4">Glycine decarboxylase subunit 1</fullName>
    </alternativeName>
    <alternativeName>
        <fullName evidence="4">Glycine dehydrogenase (aminomethyl-transferring) subunit 1</fullName>
    </alternativeName>
</protein>
<comment type="subunit">
    <text evidence="4">The glycine cleavage system is composed of four proteins: P, T, L and H. In this organism, the P 'protein' is a heterodimer of two subunits.</text>
</comment>